<name>A0A1D1W2X9_RAMVA</name>
<dbReference type="EMBL" id="BDGG01000016">
    <property type="protein sequence ID" value="GAV07877.1"/>
    <property type="molecule type" value="Genomic_DNA"/>
</dbReference>
<proteinExistence type="predicted"/>
<comment type="caution">
    <text evidence="1">The sequence shown here is derived from an EMBL/GenBank/DDBJ whole genome shotgun (WGS) entry which is preliminary data.</text>
</comment>
<dbReference type="AlphaFoldDB" id="A0A1D1W2X9"/>
<organism evidence="1 2">
    <name type="scientific">Ramazzottius varieornatus</name>
    <name type="common">Water bear</name>
    <name type="synonym">Tardigrade</name>
    <dbReference type="NCBI Taxonomy" id="947166"/>
    <lineage>
        <taxon>Eukaryota</taxon>
        <taxon>Metazoa</taxon>
        <taxon>Ecdysozoa</taxon>
        <taxon>Tardigrada</taxon>
        <taxon>Eutardigrada</taxon>
        <taxon>Parachela</taxon>
        <taxon>Hypsibioidea</taxon>
        <taxon>Ramazzottiidae</taxon>
        <taxon>Ramazzottius</taxon>
    </lineage>
</organism>
<evidence type="ECO:0000313" key="1">
    <source>
        <dbReference type="EMBL" id="GAV07877.1"/>
    </source>
</evidence>
<dbReference type="Proteomes" id="UP000186922">
    <property type="component" value="Unassembled WGS sequence"/>
</dbReference>
<reference evidence="1 2" key="1">
    <citation type="journal article" date="2016" name="Nat. Commun.">
        <title>Extremotolerant tardigrade genome and improved radiotolerance of human cultured cells by tardigrade-unique protein.</title>
        <authorList>
            <person name="Hashimoto T."/>
            <person name="Horikawa D.D."/>
            <person name="Saito Y."/>
            <person name="Kuwahara H."/>
            <person name="Kozuka-Hata H."/>
            <person name="Shin-I T."/>
            <person name="Minakuchi Y."/>
            <person name="Ohishi K."/>
            <person name="Motoyama A."/>
            <person name="Aizu T."/>
            <person name="Enomoto A."/>
            <person name="Kondo K."/>
            <person name="Tanaka S."/>
            <person name="Hara Y."/>
            <person name="Koshikawa S."/>
            <person name="Sagara H."/>
            <person name="Miura T."/>
            <person name="Yokobori S."/>
            <person name="Miyagawa K."/>
            <person name="Suzuki Y."/>
            <person name="Kubo T."/>
            <person name="Oyama M."/>
            <person name="Kohara Y."/>
            <person name="Fujiyama A."/>
            <person name="Arakawa K."/>
            <person name="Katayama T."/>
            <person name="Toyoda A."/>
            <person name="Kunieda T."/>
        </authorList>
    </citation>
    <scope>NUCLEOTIDE SEQUENCE [LARGE SCALE GENOMIC DNA]</scope>
    <source>
        <strain evidence="1 2">YOKOZUNA-1</strain>
    </source>
</reference>
<evidence type="ECO:0000313" key="2">
    <source>
        <dbReference type="Proteomes" id="UP000186922"/>
    </source>
</evidence>
<sequence>MSTDFGSTRTREWCKEEIRSLLVRWVRNTVLRRGGGMCQGIRKRGAKSRNLEAISFRKCFVDSALDAHVAAILILRTLHLPRPLQQDTLRENAGFAVAR</sequence>
<gene>
    <name evidence="1" type="primary">RvY_17659-1</name>
    <name evidence="1" type="synonym">RvY_17659.1</name>
    <name evidence="1" type="ORF">RvY_17659</name>
</gene>
<accession>A0A1D1W2X9</accession>
<protein>
    <submittedName>
        <fullName evidence="1">Uncharacterized protein</fullName>
    </submittedName>
</protein>
<keyword evidence="2" id="KW-1185">Reference proteome</keyword>